<reference evidence="9" key="1">
    <citation type="journal article" date="2008" name="ISME J.">
        <title>Genomic patterns of recombination, clonal divergence and environment in marine microbial populations.</title>
        <authorList>
            <person name="Konstantinidis K.T."/>
            <person name="Delong E.F."/>
        </authorList>
    </citation>
    <scope>NUCLEOTIDE SEQUENCE</scope>
</reference>
<sequence>MKDSRNIDINGLMLPHIRSLETYQGVIPMDVMADRAGIPPEKVIRLNGNENPYGPSPRVVEALGNFQNYNHYPDPDQTKLRDALSDYLDVPADHIVAGNGSDEIIDLLLRMFVGQGDNIVIPTPTFGMYAFSTEICGGVAVSVERDEDFNIDVEAVNLAITPKTKGMFFPSPNNPTGNVTSEAQIRALLETGLLVVVDETYYEFCGQTVLPLLEEYSNLVVLRTFSKWAGLAGLRIGLGVMQPDLAATMMSMKPPYNVNLAAEIALLASLEDTPTLFSRVKNIVAERDRMMGLLQQVKGIKTWPSQANFILCQLPEGRGKEIYDGLCNRGIFLRYFGNDRLKDHIRASVGLPHETDAVVAALDELVNA</sequence>
<dbReference type="Pfam" id="PF00155">
    <property type="entry name" value="Aminotran_1_2"/>
    <property type="match status" value="1"/>
</dbReference>
<comment type="cofactor">
    <cofactor evidence="1">
        <name>pyridoxal 5'-phosphate</name>
        <dbReference type="ChEBI" id="CHEBI:597326"/>
    </cofactor>
</comment>
<evidence type="ECO:0000259" key="8">
    <source>
        <dbReference type="Pfam" id="PF00155"/>
    </source>
</evidence>
<organism evidence="9">
    <name type="scientific">uncultured marine microorganism HF4000_APKG10K24</name>
    <dbReference type="NCBI Taxonomy" id="455562"/>
    <lineage>
        <taxon>unclassified sequences</taxon>
        <taxon>environmental samples</taxon>
    </lineage>
</organism>
<dbReference type="AlphaFoldDB" id="B3TCH2"/>
<gene>
    <name evidence="9" type="ORF">ALOHA_HF4000APKG10K24ctg1g12</name>
</gene>
<evidence type="ECO:0000256" key="7">
    <source>
        <dbReference type="ARBA" id="ARBA00029440"/>
    </source>
</evidence>
<comment type="pathway">
    <text evidence="7">Amino-acid biosynthesis.</text>
</comment>
<dbReference type="SUPFAM" id="SSF53383">
    <property type="entry name" value="PLP-dependent transferases"/>
    <property type="match status" value="1"/>
</dbReference>
<keyword evidence="5" id="KW-0663">Pyridoxal phosphate</keyword>
<dbReference type="PANTHER" id="PTHR42885:SF2">
    <property type="entry name" value="HISTIDINOL-PHOSPHATE AMINOTRANSFERASE"/>
    <property type="match status" value="1"/>
</dbReference>
<dbReference type="GO" id="GO:0004400">
    <property type="term" value="F:histidinol-phosphate transaminase activity"/>
    <property type="evidence" value="ECO:0007669"/>
    <property type="project" value="InterPro"/>
</dbReference>
<keyword evidence="6" id="KW-0368">Histidine biosynthesis</keyword>
<dbReference type="GO" id="GO:0030170">
    <property type="term" value="F:pyridoxal phosphate binding"/>
    <property type="evidence" value="ECO:0007669"/>
    <property type="project" value="InterPro"/>
</dbReference>
<keyword evidence="3" id="KW-0028">Amino-acid biosynthesis</keyword>
<dbReference type="InterPro" id="IPR005861">
    <property type="entry name" value="HisP_aminotrans"/>
</dbReference>
<dbReference type="InterPro" id="IPR015421">
    <property type="entry name" value="PyrdxlP-dep_Trfase_major"/>
</dbReference>
<proteinExistence type="inferred from homology"/>
<evidence type="ECO:0000256" key="6">
    <source>
        <dbReference type="ARBA" id="ARBA00023102"/>
    </source>
</evidence>
<evidence type="ECO:0000256" key="3">
    <source>
        <dbReference type="ARBA" id="ARBA00022605"/>
    </source>
</evidence>
<dbReference type="Gene3D" id="3.40.640.10">
    <property type="entry name" value="Type I PLP-dependent aspartate aminotransferase-like (Major domain)"/>
    <property type="match status" value="1"/>
</dbReference>
<dbReference type="InterPro" id="IPR015422">
    <property type="entry name" value="PyrdxlP-dep_Trfase_small"/>
</dbReference>
<feature type="domain" description="Aminotransferase class I/classII large" evidence="8">
    <location>
        <begin position="42"/>
        <end position="358"/>
    </location>
</feature>
<accession>B3TCH2</accession>
<evidence type="ECO:0000256" key="4">
    <source>
        <dbReference type="ARBA" id="ARBA00022679"/>
    </source>
</evidence>
<dbReference type="HAMAP" id="MF_01023">
    <property type="entry name" value="HisC_aminotrans_2"/>
    <property type="match status" value="1"/>
</dbReference>
<evidence type="ECO:0000256" key="1">
    <source>
        <dbReference type="ARBA" id="ARBA00001933"/>
    </source>
</evidence>
<name>B3TCH2_9ZZZZ</name>
<dbReference type="GO" id="GO:0000105">
    <property type="term" value="P:L-histidine biosynthetic process"/>
    <property type="evidence" value="ECO:0007669"/>
    <property type="project" value="UniProtKB-KW"/>
</dbReference>
<dbReference type="PANTHER" id="PTHR42885">
    <property type="entry name" value="HISTIDINOL-PHOSPHATE AMINOTRANSFERASE-RELATED"/>
    <property type="match status" value="1"/>
</dbReference>
<dbReference type="InterPro" id="IPR004839">
    <property type="entry name" value="Aminotransferase_I/II_large"/>
</dbReference>
<protein>
    <submittedName>
        <fullName evidence="9">Putative aminotransferase class I and II</fullName>
    </submittedName>
</protein>
<dbReference type="NCBIfam" id="TIGR01141">
    <property type="entry name" value="hisC"/>
    <property type="match status" value="1"/>
</dbReference>
<keyword evidence="2 9" id="KW-0032">Aminotransferase</keyword>
<dbReference type="Gene3D" id="3.90.1150.10">
    <property type="entry name" value="Aspartate Aminotransferase, domain 1"/>
    <property type="match status" value="1"/>
</dbReference>
<keyword evidence="4 9" id="KW-0808">Transferase</keyword>
<dbReference type="InterPro" id="IPR015424">
    <property type="entry name" value="PyrdxlP-dep_Trfase"/>
</dbReference>
<evidence type="ECO:0000313" key="9">
    <source>
        <dbReference type="EMBL" id="ABZ10281.1"/>
    </source>
</evidence>
<dbReference type="CDD" id="cd00609">
    <property type="entry name" value="AAT_like"/>
    <property type="match status" value="1"/>
</dbReference>
<dbReference type="EMBL" id="EU016671">
    <property type="protein sequence ID" value="ABZ10281.1"/>
    <property type="molecule type" value="Genomic_DNA"/>
</dbReference>
<evidence type="ECO:0000256" key="2">
    <source>
        <dbReference type="ARBA" id="ARBA00022576"/>
    </source>
</evidence>
<evidence type="ECO:0000256" key="5">
    <source>
        <dbReference type="ARBA" id="ARBA00022898"/>
    </source>
</evidence>